<organism evidence="3">
    <name type="scientific">Sporisorium scitamineum</name>
    <dbReference type="NCBI Taxonomy" id="49012"/>
    <lineage>
        <taxon>Eukaryota</taxon>
        <taxon>Fungi</taxon>
        <taxon>Dikarya</taxon>
        <taxon>Basidiomycota</taxon>
        <taxon>Ustilaginomycotina</taxon>
        <taxon>Ustilaginomycetes</taxon>
        <taxon>Ustilaginales</taxon>
        <taxon>Ustilaginaceae</taxon>
        <taxon>Sporisorium</taxon>
    </lineage>
</organism>
<evidence type="ECO:0000313" key="3">
    <source>
        <dbReference type="EMBL" id="CDR87339.1"/>
    </source>
</evidence>
<keyword evidence="2" id="KW-1133">Transmembrane helix</keyword>
<feature type="region of interest" description="Disordered" evidence="1">
    <location>
        <begin position="150"/>
        <end position="213"/>
    </location>
</feature>
<feature type="region of interest" description="Disordered" evidence="1">
    <location>
        <begin position="371"/>
        <end position="404"/>
    </location>
</feature>
<dbReference type="AlphaFoldDB" id="A0A140KMK8"/>
<dbReference type="EMBL" id="LK056653">
    <property type="protein sequence ID" value="CDR87339.1"/>
    <property type="molecule type" value="Genomic_DNA"/>
</dbReference>
<feature type="region of interest" description="Disordered" evidence="1">
    <location>
        <begin position="307"/>
        <end position="333"/>
    </location>
</feature>
<feature type="compositionally biased region" description="Low complexity" evidence="1">
    <location>
        <begin position="188"/>
        <end position="208"/>
    </location>
</feature>
<dbReference type="PANTHER" id="PTHR36854">
    <property type="entry name" value="CHROMOSOME 9, WHOLE GENOME SHOTGUN SEQUENCE"/>
    <property type="match status" value="1"/>
</dbReference>
<proteinExistence type="predicted"/>
<feature type="compositionally biased region" description="Polar residues" evidence="1">
    <location>
        <begin position="155"/>
        <end position="166"/>
    </location>
</feature>
<feature type="compositionally biased region" description="Low complexity" evidence="1">
    <location>
        <begin position="273"/>
        <end position="292"/>
    </location>
</feature>
<dbReference type="OrthoDB" id="2142503at2759"/>
<protein>
    <submittedName>
        <fullName evidence="3">Uncharacterized protein</fullName>
    </submittedName>
</protein>
<feature type="compositionally biased region" description="Low complexity" evidence="1">
    <location>
        <begin position="389"/>
        <end position="404"/>
    </location>
</feature>
<feature type="region of interest" description="Disordered" evidence="1">
    <location>
        <begin position="273"/>
        <end position="293"/>
    </location>
</feature>
<reference evidence="3" key="1">
    <citation type="submission" date="2014-06" db="EMBL/GenBank/DDBJ databases">
        <authorList>
            <person name="Ju J."/>
            <person name="Zhang J."/>
        </authorList>
    </citation>
    <scope>NUCLEOTIDE SEQUENCE</scope>
    <source>
        <strain evidence="3">SscI8</strain>
    </source>
</reference>
<feature type="compositionally biased region" description="Low complexity" evidence="1">
    <location>
        <begin position="309"/>
        <end position="324"/>
    </location>
</feature>
<evidence type="ECO:0000256" key="2">
    <source>
        <dbReference type="SAM" id="Phobius"/>
    </source>
</evidence>
<feature type="transmembrane region" description="Helical" evidence="2">
    <location>
        <begin position="542"/>
        <end position="559"/>
    </location>
</feature>
<evidence type="ECO:0000256" key="1">
    <source>
        <dbReference type="SAM" id="MobiDB-lite"/>
    </source>
</evidence>
<name>A0A140KMK8_9BASI</name>
<accession>A0A140KMK8</accession>
<gene>
    <name evidence="3" type="ORF">SPSC_00465</name>
</gene>
<keyword evidence="2" id="KW-0812">Transmembrane</keyword>
<keyword evidence="2" id="KW-0472">Membrane</keyword>
<sequence>MSRSHQDLFATVRDEVLTFPAFVHLPASARPQSQHLLTANKIESVKCIALSASVGPGSILFDRSTGIYRYASLPYKGQIAFRWGISEDIIRALAVNLDGKRILIEDMDDWGDWVTTYFFKPTLNLSTSDYQRRREFIIQPIHIDVIVDVPDEPDGQQTATTSTAANVSGLAPNAPPAYHPEEDRENIQAPQQPPSEAAQSASSEGASSRPTQSAAAESMISLVNNVVGIVLQTLQPQLQALPQSILSSLSASLASTNATAMPSASAVPTAFETTVPAPSQPPTAQQTSDPTQRQSLIDGLFDELSRLRAQPPSSSSADQPSPAAGDVGPTEGEMNNELSQAFAEMLARQRSAVSSINTGAGAAEVASGGATAAVADEDEESLTIVSTPSSSRRSSRSNSRSRGARRTLLSGTTLLVLTLITCIFGFIAPVSASPRVTALNPANPLSPRDAPTPLVEPRQNSRHLHLCKCTCFQTNSTLVPLYSPKDPSNPCLTCTRQFCLDQGLEICKGAKLEHTDHDVGTGLEGDVWAKCFERDSYKDQSIITLYILVVVGLVAFAAMRGRMEGWYQQYQTMGPQGLCNAVRESPWSRSSG</sequence>
<feature type="transmembrane region" description="Helical" evidence="2">
    <location>
        <begin position="408"/>
        <end position="428"/>
    </location>
</feature>
<dbReference type="PANTHER" id="PTHR36854:SF1">
    <property type="entry name" value="TRANSMEMBRANE PROTEIN"/>
    <property type="match status" value="1"/>
</dbReference>